<dbReference type="EMBL" id="SUNJ01004697">
    <property type="protein sequence ID" value="TPP64222.1"/>
    <property type="molecule type" value="Genomic_DNA"/>
</dbReference>
<evidence type="ECO:0000313" key="2">
    <source>
        <dbReference type="Proteomes" id="UP000316759"/>
    </source>
</evidence>
<accession>A0A504YQ51</accession>
<protein>
    <submittedName>
        <fullName evidence="1">Uncharacterized protein</fullName>
    </submittedName>
</protein>
<organism evidence="1 2">
    <name type="scientific">Fasciola gigantica</name>
    <name type="common">Giant liver fluke</name>
    <dbReference type="NCBI Taxonomy" id="46835"/>
    <lineage>
        <taxon>Eukaryota</taxon>
        <taxon>Metazoa</taxon>
        <taxon>Spiralia</taxon>
        <taxon>Lophotrochozoa</taxon>
        <taxon>Platyhelminthes</taxon>
        <taxon>Trematoda</taxon>
        <taxon>Digenea</taxon>
        <taxon>Plagiorchiida</taxon>
        <taxon>Echinostomata</taxon>
        <taxon>Echinostomatoidea</taxon>
        <taxon>Fasciolidae</taxon>
        <taxon>Fasciola</taxon>
    </lineage>
</organism>
<sequence length="369" mass="41647">MLGLTNPIFAMRVAAFFNKEREIDFERSALSLATVSDGVTGELPNNASDSYACPDLNATINCRQFSTQEVSEFLLSLLTYLSAEENADCVVRRNRTREVASALSTVVFHFPFSHEPVASEHTSLFARIFRIVLQNWFIPEELVTARKNWLPLMINGVLGRVLITCPGLFEVDCPLSSVIHIFQSHISSIQNLLEDTVSKTISDDSNKLTPPQILDRWRTTWSLIDSLLNCVPTMIHQNQRDCFLNLIKVTRDLLIRKISNIQWMLLDVFQTSPLGMDDFNAVCDLLLLWNQLSQAINTISKHHVTVLSGAAGKAISTKIGYLGPVNRLCHQPTLRHAVFSRENSQSSDAYQEIPIDNYTKKKLFYVSMP</sequence>
<comment type="caution">
    <text evidence="1">The sequence shown here is derived from an EMBL/GenBank/DDBJ whole genome shotgun (WGS) entry which is preliminary data.</text>
</comment>
<dbReference type="OrthoDB" id="10419384at2759"/>
<keyword evidence="2" id="KW-1185">Reference proteome</keyword>
<dbReference type="Proteomes" id="UP000316759">
    <property type="component" value="Unassembled WGS sequence"/>
</dbReference>
<name>A0A504YQ51_FASGI</name>
<proteinExistence type="predicted"/>
<evidence type="ECO:0000313" key="1">
    <source>
        <dbReference type="EMBL" id="TPP64222.1"/>
    </source>
</evidence>
<dbReference type="AlphaFoldDB" id="A0A504YQ51"/>
<gene>
    <name evidence="1" type="ORF">FGIG_03281</name>
</gene>
<reference evidence="1 2" key="1">
    <citation type="submission" date="2019-04" db="EMBL/GenBank/DDBJ databases">
        <title>Annotation for the trematode Fasciola gigantica.</title>
        <authorList>
            <person name="Choi Y.-J."/>
        </authorList>
    </citation>
    <scope>NUCLEOTIDE SEQUENCE [LARGE SCALE GENOMIC DNA]</scope>
    <source>
        <strain evidence="1">Uganda_cow_1</strain>
    </source>
</reference>